<dbReference type="Proteomes" id="UP001286376">
    <property type="component" value="Unassembled WGS sequence"/>
</dbReference>
<evidence type="ECO:0000313" key="2">
    <source>
        <dbReference type="Proteomes" id="UP001286376"/>
    </source>
</evidence>
<proteinExistence type="predicted"/>
<accession>A0AAW9A1U1</accession>
<dbReference type="AlphaFoldDB" id="A0AAW9A1U1"/>
<protein>
    <submittedName>
        <fullName evidence="1">Uncharacterized protein</fullName>
    </submittedName>
</protein>
<organism evidence="1 2">
    <name type="scientific">Limosilactobacillus reuteri</name>
    <name type="common">Lactobacillus reuteri</name>
    <dbReference type="NCBI Taxonomy" id="1598"/>
    <lineage>
        <taxon>Bacteria</taxon>
        <taxon>Bacillati</taxon>
        <taxon>Bacillota</taxon>
        <taxon>Bacilli</taxon>
        <taxon>Lactobacillales</taxon>
        <taxon>Lactobacillaceae</taxon>
        <taxon>Limosilactobacillus</taxon>
    </lineage>
</organism>
<comment type="caution">
    <text evidence="1">The sequence shown here is derived from an EMBL/GenBank/DDBJ whole genome shotgun (WGS) entry which is preliminary data.</text>
</comment>
<sequence>MSNKMYGYLVVTNICRRQIYEYKKIFSKSINLNQIDRKRWKLRFRKSKNGLYKLSFYFDNNLEGYWIVIPAEQPSLDLEKLADLNEKSETLLKEE</sequence>
<reference evidence="1 2" key="1">
    <citation type="journal article" date="2022" name="Front. Cell. Infect. Microbiol.">
        <title>The probiotic and immunomodulation effects of Limosilactobacillus reuteri RGW1 isolated from calf feces.</title>
        <authorList>
            <person name="Huang K."/>
            <person name="Shi W."/>
            <person name="Yang B."/>
            <person name="Wang J."/>
        </authorList>
    </citation>
    <scope>NUCLEOTIDE SEQUENCE [LARGE SCALE GENOMIC DNA]</scope>
    <source>
        <strain evidence="1 2">RGW1</strain>
    </source>
</reference>
<evidence type="ECO:0000313" key="1">
    <source>
        <dbReference type="EMBL" id="MDV8947286.1"/>
    </source>
</evidence>
<name>A0AAW9A1U1_LIMRT</name>
<dbReference type="RefSeq" id="WP_317848999.1">
    <property type="nucleotide sequence ID" value="NZ_JAOTNP010000046.1"/>
</dbReference>
<gene>
    <name evidence="1" type="ORF">NX099_07765</name>
</gene>
<dbReference type="EMBL" id="JAOTNP010000046">
    <property type="protein sequence ID" value="MDV8947286.1"/>
    <property type="molecule type" value="Genomic_DNA"/>
</dbReference>